<dbReference type="GO" id="GO:0007265">
    <property type="term" value="P:Ras protein signal transduction"/>
    <property type="evidence" value="ECO:0007669"/>
    <property type="project" value="TreeGrafter"/>
</dbReference>
<dbReference type="PANTHER" id="PTHR21258:SF58">
    <property type="entry name" value="DOCKING PROTEIN 3-LIKE"/>
    <property type="match status" value="1"/>
</dbReference>
<dbReference type="SUPFAM" id="SSF50729">
    <property type="entry name" value="PH domain-like"/>
    <property type="match status" value="2"/>
</dbReference>
<dbReference type="InterPro" id="IPR011993">
    <property type="entry name" value="PH-like_dom_sf"/>
</dbReference>
<dbReference type="GO" id="GO:0005737">
    <property type="term" value="C:cytoplasm"/>
    <property type="evidence" value="ECO:0007669"/>
    <property type="project" value="TreeGrafter"/>
</dbReference>
<protein>
    <recommendedName>
        <fullName evidence="2">IRS-type PTB domain-containing protein</fullName>
    </recommendedName>
</protein>
<dbReference type="InterPro" id="IPR050996">
    <property type="entry name" value="Docking_Protein_DOK"/>
</dbReference>
<dbReference type="AlphaFoldDB" id="A0AA88N0V0"/>
<evidence type="ECO:0000256" key="1">
    <source>
        <dbReference type="SAM" id="MobiDB-lite"/>
    </source>
</evidence>
<sequence length="502" mass="55964">MDVLFKEGMLYLQAVKFGKKSWRKIWMMLFKSSPTGVGRLEFSTLIDNNDHKKAGRQKVPEKKVVHLSDCLSVTMAKKESCPQGCTAFYLNTTQCTYTLASMTSQDWMSALCLLAFQKDSGESNKGDLEEGNGLNMEDNDLYSSWKTDLTASANQFQVTVQSTEASRRCKLAGKYLVSLQKEGVTLLDMYNTGHVIYSWPYRLLRKFGQVEGGFSIEAGRRCESGKGVFIFLSPHGPLIFQTILEKCSGKRRPSVQSHNVHRRSLCDMSFVNLPTAPDRLTDPPIYSFAGVPADVQDESDDHYSTINVMQLSFVNPDVSDSSVAVGMEGDDADEQCHSLENLKLDNDVDDIIYYNLERATPPLIRRDHFEPEIDDPECIYADVKREKCPSDPQLEPVPSAPPQPTLQPPPCLLYQTVSYTPLKPRYQRSSPVNNYIPPGFSAPAEEEDDVKEMDEALGLSARAAPTEAPGSFKHRLAEMLSKDLAKFQPPLPPGVGSSAFPQ</sequence>
<dbReference type="GO" id="GO:0043410">
    <property type="term" value="P:positive regulation of MAPK cascade"/>
    <property type="evidence" value="ECO:0007669"/>
    <property type="project" value="TreeGrafter"/>
</dbReference>
<dbReference type="Gene3D" id="2.30.29.30">
    <property type="entry name" value="Pleckstrin-homology domain (PH domain)/Phosphotyrosine-binding domain (PTB)"/>
    <property type="match status" value="2"/>
</dbReference>
<dbReference type="EMBL" id="JAUPFM010000006">
    <property type="protein sequence ID" value="KAK2849337.1"/>
    <property type="molecule type" value="Genomic_DNA"/>
</dbReference>
<dbReference type="InterPro" id="IPR002404">
    <property type="entry name" value="IRS_PTB"/>
</dbReference>
<keyword evidence="4" id="KW-1185">Reference proteome</keyword>
<dbReference type="SMART" id="SM01244">
    <property type="entry name" value="IRS"/>
    <property type="match status" value="1"/>
</dbReference>
<dbReference type="SMART" id="SM00233">
    <property type="entry name" value="PH"/>
    <property type="match status" value="1"/>
</dbReference>
<organism evidence="3 4">
    <name type="scientific">Channa striata</name>
    <name type="common">Snakehead murrel</name>
    <name type="synonym">Ophicephalus striatus</name>
    <dbReference type="NCBI Taxonomy" id="64152"/>
    <lineage>
        <taxon>Eukaryota</taxon>
        <taxon>Metazoa</taxon>
        <taxon>Chordata</taxon>
        <taxon>Craniata</taxon>
        <taxon>Vertebrata</taxon>
        <taxon>Euteleostomi</taxon>
        <taxon>Actinopterygii</taxon>
        <taxon>Neopterygii</taxon>
        <taxon>Teleostei</taxon>
        <taxon>Neoteleostei</taxon>
        <taxon>Acanthomorphata</taxon>
        <taxon>Anabantaria</taxon>
        <taxon>Anabantiformes</taxon>
        <taxon>Channoidei</taxon>
        <taxon>Channidae</taxon>
        <taxon>Channa</taxon>
    </lineage>
</organism>
<feature type="region of interest" description="Disordered" evidence="1">
    <location>
        <begin position="389"/>
        <end position="408"/>
    </location>
</feature>
<accession>A0AA88N0V0</accession>
<evidence type="ECO:0000313" key="4">
    <source>
        <dbReference type="Proteomes" id="UP001187415"/>
    </source>
</evidence>
<dbReference type="Pfam" id="PF02174">
    <property type="entry name" value="IRS"/>
    <property type="match status" value="1"/>
</dbReference>
<feature type="region of interest" description="Disordered" evidence="1">
    <location>
        <begin position="433"/>
        <end position="454"/>
    </location>
</feature>
<feature type="compositionally biased region" description="Pro residues" evidence="1">
    <location>
        <begin position="398"/>
        <end position="408"/>
    </location>
</feature>
<dbReference type="InterPro" id="IPR001849">
    <property type="entry name" value="PH_domain"/>
</dbReference>
<gene>
    <name evidence="3" type="ORF">Q5P01_009171</name>
</gene>
<name>A0AA88N0V0_CHASR</name>
<evidence type="ECO:0000313" key="3">
    <source>
        <dbReference type="EMBL" id="KAK2849337.1"/>
    </source>
</evidence>
<feature type="domain" description="IRS-type PTB" evidence="2">
    <location>
        <begin position="152"/>
        <end position="257"/>
    </location>
</feature>
<comment type="caution">
    <text evidence="3">The sequence shown here is derived from an EMBL/GenBank/DDBJ whole genome shotgun (WGS) entry which is preliminary data.</text>
</comment>
<dbReference type="SMART" id="SM00310">
    <property type="entry name" value="PTBI"/>
    <property type="match status" value="1"/>
</dbReference>
<proteinExistence type="predicted"/>
<dbReference type="GO" id="GO:0007169">
    <property type="term" value="P:cell surface receptor protein tyrosine kinase signaling pathway"/>
    <property type="evidence" value="ECO:0007669"/>
    <property type="project" value="TreeGrafter"/>
</dbReference>
<evidence type="ECO:0000259" key="2">
    <source>
        <dbReference type="PROSITE" id="PS51064"/>
    </source>
</evidence>
<dbReference type="PROSITE" id="PS51064">
    <property type="entry name" value="IRS_PTB"/>
    <property type="match status" value="1"/>
</dbReference>
<dbReference type="PANTHER" id="PTHR21258">
    <property type="entry name" value="DOCKING PROTEIN RELATED"/>
    <property type="match status" value="1"/>
</dbReference>
<reference evidence="3" key="1">
    <citation type="submission" date="2023-07" db="EMBL/GenBank/DDBJ databases">
        <title>Chromosome-level Genome Assembly of Striped Snakehead (Channa striata).</title>
        <authorList>
            <person name="Liu H."/>
        </authorList>
    </citation>
    <scope>NUCLEOTIDE SEQUENCE</scope>
    <source>
        <strain evidence="3">Gz</strain>
        <tissue evidence="3">Muscle</tissue>
    </source>
</reference>
<dbReference type="Proteomes" id="UP001187415">
    <property type="component" value="Unassembled WGS sequence"/>
</dbReference>